<dbReference type="GO" id="GO:0003677">
    <property type="term" value="F:DNA binding"/>
    <property type="evidence" value="ECO:0007669"/>
    <property type="project" value="UniProtKB-UniRule"/>
</dbReference>
<evidence type="ECO:0000256" key="3">
    <source>
        <dbReference type="ARBA" id="ARBA00022618"/>
    </source>
</evidence>
<dbReference type="Gene3D" id="1.10.443.10">
    <property type="entry name" value="Intergrase catalytic core"/>
    <property type="match status" value="1"/>
</dbReference>
<evidence type="ECO:0000256" key="4">
    <source>
        <dbReference type="ARBA" id="ARBA00022829"/>
    </source>
</evidence>
<keyword evidence="4" id="KW-0159">Chromosome partition</keyword>
<keyword evidence="7" id="KW-0233">DNA recombination</keyword>
<accession>A0A078MFZ4</accession>
<dbReference type="PATRIC" id="fig|1461583.4.peg.2251"/>
<dbReference type="InterPro" id="IPR013762">
    <property type="entry name" value="Integrase-like_cat_sf"/>
</dbReference>
<dbReference type="PANTHER" id="PTHR30349:SF77">
    <property type="entry name" value="TYROSINE RECOMBINASE XERC"/>
    <property type="match status" value="1"/>
</dbReference>
<evidence type="ECO:0000256" key="1">
    <source>
        <dbReference type="ARBA" id="ARBA00004496"/>
    </source>
</evidence>
<evidence type="ECO:0000259" key="11">
    <source>
        <dbReference type="PROSITE" id="PS51900"/>
    </source>
</evidence>
<dbReference type="AlphaFoldDB" id="A0A078MFZ4"/>
<dbReference type="Gene3D" id="1.10.150.130">
    <property type="match status" value="1"/>
</dbReference>
<dbReference type="EMBL" id="LN483077">
    <property type="protein sequence ID" value="CEA05190.1"/>
    <property type="molecule type" value="Genomic_DNA"/>
</dbReference>
<keyword evidence="6 9" id="KW-0238">DNA-binding</keyword>
<gene>
    <name evidence="12" type="primary">xerD_2</name>
    <name evidence="12" type="ORF">BN1050_02336</name>
</gene>
<keyword evidence="5" id="KW-0229">DNA integration</keyword>
<dbReference type="InterPro" id="IPR010998">
    <property type="entry name" value="Integrase_recombinase_N"/>
</dbReference>
<dbReference type="PANTHER" id="PTHR30349">
    <property type="entry name" value="PHAGE INTEGRASE-RELATED"/>
    <property type="match status" value="1"/>
</dbReference>
<evidence type="ECO:0000256" key="2">
    <source>
        <dbReference type="ARBA" id="ARBA00022490"/>
    </source>
</evidence>
<dbReference type="GO" id="GO:0051301">
    <property type="term" value="P:cell division"/>
    <property type="evidence" value="ECO:0007669"/>
    <property type="project" value="UniProtKB-KW"/>
</dbReference>
<organism evidence="12">
    <name type="scientific">Metalysinibacillus saudimassiliensis</name>
    <dbReference type="NCBI Taxonomy" id="1461583"/>
    <lineage>
        <taxon>Bacteria</taxon>
        <taxon>Bacillati</taxon>
        <taxon>Bacillota</taxon>
        <taxon>Bacilli</taxon>
        <taxon>Bacillales</taxon>
        <taxon>Caryophanaceae</taxon>
        <taxon>Metalysinibacillus</taxon>
    </lineage>
</organism>
<dbReference type="GO" id="GO:0006310">
    <property type="term" value="P:DNA recombination"/>
    <property type="evidence" value="ECO:0007669"/>
    <property type="project" value="UniProtKB-KW"/>
</dbReference>
<dbReference type="GO" id="GO:0015074">
    <property type="term" value="P:DNA integration"/>
    <property type="evidence" value="ECO:0007669"/>
    <property type="project" value="UniProtKB-KW"/>
</dbReference>
<evidence type="ECO:0000256" key="9">
    <source>
        <dbReference type="PROSITE-ProRule" id="PRU01248"/>
    </source>
</evidence>
<dbReference type="InterPro" id="IPR002104">
    <property type="entry name" value="Integrase_catalytic"/>
</dbReference>
<evidence type="ECO:0000256" key="8">
    <source>
        <dbReference type="ARBA" id="ARBA00023306"/>
    </source>
</evidence>
<dbReference type="InterPro" id="IPR004107">
    <property type="entry name" value="Integrase_SAM-like_N"/>
</dbReference>
<evidence type="ECO:0000313" key="12">
    <source>
        <dbReference type="EMBL" id="CEA05190.1"/>
    </source>
</evidence>
<dbReference type="InterPro" id="IPR011010">
    <property type="entry name" value="DNA_brk_join_enz"/>
</dbReference>
<dbReference type="InterPro" id="IPR050090">
    <property type="entry name" value="Tyrosine_recombinase_XerCD"/>
</dbReference>
<dbReference type="HOGENOM" id="CLU_027562_9_6_9"/>
<dbReference type="Pfam" id="PF00589">
    <property type="entry name" value="Phage_integrase"/>
    <property type="match status" value="1"/>
</dbReference>
<dbReference type="InterPro" id="IPR044068">
    <property type="entry name" value="CB"/>
</dbReference>
<evidence type="ECO:0000259" key="10">
    <source>
        <dbReference type="PROSITE" id="PS51898"/>
    </source>
</evidence>
<keyword evidence="8" id="KW-0131">Cell cycle</keyword>
<sequence>MNLQPKLLRDFLVYLTTIRGKSMRTRKEYEYDLTLFLRFVLSMEQGKDIEEITSIQEVTIDLLKELTLEDLYLFMEYCEQVRGNGVASRARKVATLKSFFNYLRDKRRLLEENPAAQLETPKQVRRAPIYMTLPETKQFITGAKNPRDICIVTFFLNLGLRVTELCNLNESSIQQDYITIIGKGNKERIIYLNDACKEALTQYNAYKHSYRGTGETPLFVSQKGTRLTRQHISRIIKEVNATSGVNKKGVTPHKLRHTSATLLYQAGADIRSLQQILGHESVATTQIYTHIEDEQLQQVLKNNPLNE</sequence>
<dbReference type="GO" id="GO:0005737">
    <property type="term" value="C:cytoplasm"/>
    <property type="evidence" value="ECO:0007669"/>
    <property type="project" value="UniProtKB-SubCell"/>
</dbReference>
<comment type="subcellular location">
    <subcellularLocation>
        <location evidence="1">Cytoplasm</location>
    </subcellularLocation>
</comment>
<dbReference type="GO" id="GO:0007059">
    <property type="term" value="P:chromosome segregation"/>
    <property type="evidence" value="ECO:0007669"/>
    <property type="project" value="UniProtKB-KW"/>
</dbReference>
<feature type="domain" description="Core-binding (CB)" evidence="11">
    <location>
        <begin position="2"/>
        <end position="104"/>
    </location>
</feature>
<dbReference type="SUPFAM" id="SSF56349">
    <property type="entry name" value="DNA breaking-rejoining enzymes"/>
    <property type="match status" value="1"/>
</dbReference>
<feature type="domain" description="Tyr recombinase" evidence="10">
    <location>
        <begin position="126"/>
        <end position="301"/>
    </location>
</feature>
<keyword evidence="3" id="KW-0132">Cell division</keyword>
<dbReference type="Pfam" id="PF02899">
    <property type="entry name" value="Phage_int_SAM_1"/>
    <property type="match status" value="1"/>
</dbReference>
<protein>
    <submittedName>
        <fullName evidence="12">Tyrosine recombinase XerD</fullName>
    </submittedName>
</protein>
<dbReference type="PROSITE" id="PS51900">
    <property type="entry name" value="CB"/>
    <property type="match status" value="1"/>
</dbReference>
<reference evidence="12" key="1">
    <citation type="submission" date="2014-07" db="EMBL/GenBank/DDBJ databases">
        <authorList>
            <person name="Urmite Genomes Urmite Genomes"/>
        </authorList>
    </citation>
    <scope>NUCLEOTIDE SEQUENCE</scope>
    <source>
        <strain evidence="12">13S34_air</strain>
    </source>
</reference>
<evidence type="ECO:0000256" key="6">
    <source>
        <dbReference type="ARBA" id="ARBA00023125"/>
    </source>
</evidence>
<evidence type="ECO:0000256" key="7">
    <source>
        <dbReference type="ARBA" id="ARBA00023172"/>
    </source>
</evidence>
<proteinExistence type="predicted"/>
<dbReference type="PROSITE" id="PS51898">
    <property type="entry name" value="TYR_RECOMBINASE"/>
    <property type="match status" value="1"/>
</dbReference>
<evidence type="ECO:0000256" key="5">
    <source>
        <dbReference type="ARBA" id="ARBA00022908"/>
    </source>
</evidence>
<name>A0A078MFZ4_9BACL</name>
<keyword evidence="2" id="KW-0963">Cytoplasm</keyword>